<feature type="signal peptide" evidence="1">
    <location>
        <begin position="1"/>
        <end position="15"/>
    </location>
</feature>
<dbReference type="Proteomes" id="UP000688137">
    <property type="component" value="Unassembled WGS sequence"/>
</dbReference>
<evidence type="ECO:0000259" key="2">
    <source>
        <dbReference type="SMART" id="SM00247"/>
    </source>
</evidence>
<accession>A0A8S1JTW0</accession>
<sequence>MRFIVIAIFVMLATSQEFVEFYSAFSNADLGQLDGWTIQGSLSKAQADNFFTCSDATIFGGPKAFGKGAIVTKQFQLPPHFQIKISVEVWKFDAWDTQRQFFYLDNYLWETMWTGSDGTKRCATPAGGNVNSFQVDQTITHNHAALFIAFASSADKSADKMSWGFRNLKLSYLACPTECGTCLGPDAIVCQMWVPVSSSWIKNVEADGWNVKGSSNVIKTSTCAGIPIVGGPGNFGNNVSIQKIFDKLVPHYRIKVIAQFWKIDNWDNDNAVLYIDNQEKWKQNVAQVEDKEFFICDKITPGGVDGTEKIINVNFESPHNYGAALVKWTATTKKSSKQASWGIRQFQLYVAQCSSNCATCTGPSAEDCTACVSPYILLDPEDGNGSGCILKGDWVEFTSEFQGSSWTANEDWKVSDGKNGPDFTSTCGEFKFFGGYEKTGKDAKISRKFNLPAHKRIRIAFEAWKIDNWNGEDYIVKVDGLSVWQRTFGFGDPGLADICGGDGFENYAIVDFVMGHEASTLDLVISTTIGKNNENASFALKGFKLFYEKPDACATLYTNSFQVDQTITHNHAALFIAFASSADKSADKMSWGFRNLKLSYLPCPAECGTCLGPDAIVCQMWVPVSSSWIKTIEADGWSAKGSSNVIKTSTCAGIPIVGGPGNFGNNVSIQKIFDKLVPHYRIKVIAQFWKIDNWDNDNAVLYIDNQEKWKQNVAQVEDKEFFICDKITPGGVDGTEKIINVNFESPHNYGAALVKWTATTKKSSKQASWGIRQFQLYVAQCSSNCATCTGPSAEDCTACVSPYILLDPEDGNGSGCVLKGDWVEFTSEFQGSSWTANEDWKVSDGKNGPDFTSTCGEFKFFGGYEKTGKDAKISRKFNLPAHKRIRIAFEAWKIDNWNGEDYIVKVDGLSVWQRTFGFGDPGLADICGGDGFENYAIVDFVMGHEASTLDLVISTTIGKNNENASFALKGFKLFYEKPDACATLYTECNYTGKSFNMCEDLPNFQLAKYPSKIKSIQVPAGAKVILFDEMDYNGKTIEYTENQKCIEEYQYKFLQKNQQNYVLTANN</sequence>
<dbReference type="PANTHER" id="PTHR39767:SF2">
    <property type="entry name" value="CHROMOSOME UNDETERMINED SCAFFOLD_1, WHOLE GENOME SHOTGUN SEQUENCE"/>
    <property type="match status" value="1"/>
</dbReference>
<feature type="domain" description="Beta/gamma crystallin 'Greek key'" evidence="2">
    <location>
        <begin position="981"/>
        <end position="1054"/>
    </location>
</feature>
<dbReference type="InterPro" id="IPR006212">
    <property type="entry name" value="Furin_repeat"/>
</dbReference>
<organism evidence="3 4">
    <name type="scientific">Paramecium primaurelia</name>
    <dbReference type="NCBI Taxonomy" id="5886"/>
    <lineage>
        <taxon>Eukaryota</taxon>
        <taxon>Sar</taxon>
        <taxon>Alveolata</taxon>
        <taxon>Ciliophora</taxon>
        <taxon>Intramacronucleata</taxon>
        <taxon>Oligohymenophorea</taxon>
        <taxon>Peniculida</taxon>
        <taxon>Parameciidae</taxon>
        <taxon>Paramecium</taxon>
    </lineage>
</organism>
<dbReference type="SMART" id="SM00247">
    <property type="entry name" value="XTALbg"/>
    <property type="match status" value="1"/>
</dbReference>
<gene>
    <name evidence="3" type="ORF">PPRIM_AZ9-3.1.T0050410</name>
</gene>
<dbReference type="CDD" id="cd00064">
    <property type="entry name" value="FU"/>
    <property type="match status" value="2"/>
</dbReference>
<feature type="chain" id="PRO_5035870229" description="Beta/gamma crystallin 'Greek key' domain-containing protein" evidence="1">
    <location>
        <begin position="16"/>
        <end position="1067"/>
    </location>
</feature>
<evidence type="ECO:0000256" key="1">
    <source>
        <dbReference type="SAM" id="SignalP"/>
    </source>
</evidence>
<dbReference type="EMBL" id="CAJJDM010000002">
    <property type="protein sequence ID" value="CAD8043756.1"/>
    <property type="molecule type" value="Genomic_DNA"/>
</dbReference>
<keyword evidence="4" id="KW-1185">Reference proteome</keyword>
<proteinExistence type="predicted"/>
<protein>
    <recommendedName>
        <fullName evidence="2">Beta/gamma crystallin 'Greek key' domain-containing protein</fullName>
    </recommendedName>
</protein>
<dbReference type="OMA" id="XVIAQFW"/>
<evidence type="ECO:0000313" key="4">
    <source>
        <dbReference type="Proteomes" id="UP000688137"/>
    </source>
</evidence>
<name>A0A8S1JTW0_PARPR</name>
<dbReference type="InterPro" id="IPR001064">
    <property type="entry name" value="Beta/gamma_crystallin"/>
</dbReference>
<dbReference type="SMART" id="SM00261">
    <property type="entry name" value="FU"/>
    <property type="match status" value="2"/>
</dbReference>
<comment type="caution">
    <text evidence="3">The sequence shown here is derived from an EMBL/GenBank/DDBJ whole genome shotgun (WGS) entry which is preliminary data.</text>
</comment>
<dbReference type="PANTHER" id="PTHR39767">
    <property type="entry name" value="CALCIUM/CALMODULIN-BINDING MEMBRANE PROTEIN PCM4-RELATED"/>
    <property type="match status" value="1"/>
</dbReference>
<dbReference type="AlphaFoldDB" id="A0A8S1JTW0"/>
<keyword evidence="1" id="KW-0732">Signal</keyword>
<reference evidence="3" key="1">
    <citation type="submission" date="2021-01" db="EMBL/GenBank/DDBJ databases">
        <authorList>
            <consortium name="Genoscope - CEA"/>
            <person name="William W."/>
        </authorList>
    </citation>
    <scope>NUCLEOTIDE SEQUENCE</scope>
</reference>
<evidence type="ECO:0000313" key="3">
    <source>
        <dbReference type="EMBL" id="CAD8043756.1"/>
    </source>
</evidence>
<dbReference type="Pfam" id="PF00030">
    <property type="entry name" value="Crystall"/>
    <property type="match status" value="1"/>
</dbReference>